<dbReference type="GeneID" id="34684899"/>
<feature type="domain" description="Transcription factor Iwr1" evidence="3">
    <location>
        <begin position="132"/>
        <end position="200"/>
    </location>
</feature>
<dbReference type="PANTHER" id="PTHR28063:SF1">
    <property type="entry name" value="RNA POLYMERASE II NUCLEAR LOCALIZATION PROTEIN IWR1"/>
    <property type="match status" value="1"/>
</dbReference>
<dbReference type="EMBL" id="LN736362">
    <property type="protein sequence ID" value="CEP61475.1"/>
    <property type="molecule type" value="Genomic_DNA"/>
</dbReference>
<organism evidence="4 5">
    <name type="scientific">Lachancea lanzarotensis</name>
    <dbReference type="NCBI Taxonomy" id="1245769"/>
    <lineage>
        <taxon>Eukaryota</taxon>
        <taxon>Fungi</taxon>
        <taxon>Dikarya</taxon>
        <taxon>Ascomycota</taxon>
        <taxon>Saccharomycotina</taxon>
        <taxon>Saccharomycetes</taxon>
        <taxon>Saccharomycetales</taxon>
        <taxon>Saccharomycetaceae</taxon>
        <taxon>Lachancea</taxon>
    </lineage>
</organism>
<evidence type="ECO:0000256" key="2">
    <source>
        <dbReference type="SAM" id="MobiDB-lite"/>
    </source>
</evidence>
<dbReference type="GO" id="GO:0005634">
    <property type="term" value="C:nucleus"/>
    <property type="evidence" value="ECO:0007669"/>
    <property type="project" value="EnsemblFungi"/>
</dbReference>
<proteinExistence type="inferred from homology"/>
<dbReference type="HOGENOM" id="CLU_044104_0_0_1"/>
<dbReference type="RefSeq" id="XP_022627709.1">
    <property type="nucleotide sequence ID" value="XM_022773213.1"/>
</dbReference>
<accession>A0A0C7N7W8</accession>
<dbReference type="Pfam" id="PF08574">
    <property type="entry name" value="Iwr1"/>
    <property type="match status" value="1"/>
</dbReference>
<feature type="region of interest" description="Disordered" evidence="2">
    <location>
        <begin position="269"/>
        <end position="293"/>
    </location>
</feature>
<evidence type="ECO:0000256" key="1">
    <source>
        <dbReference type="ARBA" id="ARBA00010218"/>
    </source>
</evidence>
<evidence type="ECO:0000313" key="4">
    <source>
        <dbReference type="EMBL" id="CEP61475.1"/>
    </source>
</evidence>
<dbReference type="GO" id="GO:0005737">
    <property type="term" value="C:cytoplasm"/>
    <property type="evidence" value="ECO:0007669"/>
    <property type="project" value="EnsemblFungi"/>
</dbReference>
<dbReference type="STRING" id="1245769.A0A0C7N7W8"/>
<feature type="compositionally biased region" description="Acidic residues" evidence="2">
    <location>
        <begin position="269"/>
        <end position="289"/>
    </location>
</feature>
<sequence>MGITEAPGVIRVKRKREDDSVQALLLQENGSAKRGKFVFRLAKTVESELDGQNEELDTPLLKLSDDGEARHFILEQRKRKREEQQLPAEISEMLNNYLSLAPKPSAELGTLKRPSQRKSSHLPKPETLPSLSYVYDIYYKEVVPEDEFVFDSSTVGYIKIVEDYGELLPEDDEDDKKSVFSDDQDSNEEAFYQNDYPEDEDDDRSVLFGSEAETGARSNNESSDDELEADTIRDHMVAGLGNEETDVLFERYSEAPHLLQVKTSNFLDLDDEESEHDDNDDNDDNDDYDADFKRHNFFPTDSDDPMAIHRDKIFGKLENMIARR</sequence>
<dbReference type="InterPro" id="IPR013883">
    <property type="entry name" value="TF_Iwr1_dom"/>
</dbReference>
<dbReference type="GO" id="GO:0006606">
    <property type="term" value="P:protein import into nucleus"/>
    <property type="evidence" value="ECO:0007669"/>
    <property type="project" value="EnsemblFungi"/>
</dbReference>
<dbReference type="Proteomes" id="UP000054304">
    <property type="component" value="Unassembled WGS sequence"/>
</dbReference>
<dbReference type="PANTHER" id="PTHR28063">
    <property type="entry name" value="RNA POLYMERASE II NUCLEAR LOCALIZATION PROTEIN IWR1"/>
    <property type="match status" value="1"/>
</dbReference>
<reference evidence="4 5" key="1">
    <citation type="submission" date="2014-12" db="EMBL/GenBank/DDBJ databases">
        <authorList>
            <person name="Neuveglise Cecile"/>
        </authorList>
    </citation>
    <scope>NUCLEOTIDE SEQUENCE [LARGE SCALE GENOMIC DNA]</scope>
    <source>
        <strain evidence="4 5">CBS 12615</strain>
    </source>
</reference>
<evidence type="ECO:0000313" key="5">
    <source>
        <dbReference type="Proteomes" id="UP000054304"/>
    </source>
</evidence>
<protein>
    <submittedName>
        <fullName evidence="4">LALA0S03e03686g1_1</fullName>
    </submittedName>
</protein>
<dbReference type="InterPro" id="IPR040150">
    <property type="entry name" value="Iwr1"/>
</dbReference>
<dbReference type="OrthoDB" id="6255506at2759"/>
<feature type="region of interest" description="Disordered" evidence="2">
    <location>
        <begin position="169"/>
        <end position="203"/>
    </location>
</feature>
<name>A0A0C7N7W8_9SACH</name>
<evidence type="ECO:0000259" key="3">
    <source>
        <dbReference type="Pfam" id="PF08574"/>
    </source>
</evidence>
<keyword evidence="5" id="KW-1185">Reference proteome</keyword>
<dbReference type="AlphaFoldDB" id="A0A0C7N7W8"/>
<comment type="similarity">
    <text evidence="1">Belongs to the IWR1/SLC7A6OS family.</text>
</comment>
<gene>
    <name evidence="4" type="ORF">LALA0_S03e03686g</name>
</gene>